<dbReference type="Pfam" id="PF11249">
    <property type="entry name" value="DUF3047"/>
    <property type="match status" value="1"/>
</dbReference>
<dbReference type="OrthoDB" id="9775969at2"/>
<accession>A0A432VUD1</accession>
<proteinExistence type="predicted"/>
<evidence type="ECO:0000256" key="1">
    <source>
        <dbReference type="SAM" id="MobiDB-lite"/>
    </source>
</evidence>
<feature type="region of interest" description="Disordered" evidence="1">
    <location>
        <begin position="49"/>
        <end position="84"/>
    </location>
</feature>
<dbReference type="EMBL" id="PIPJ01000006">
    <property type="protein sequence ID" value="RUO20019.1"/>
    <property type="molecule type" value="Genomic_DNA"/>
</dbReference>
<feature type="compositionally biased region" description="Polar residues" evidence="1">
    <location>
        <begin position="49"/>
        <end position="79"/>
    </location>
</feature>
<protein>
    <recommendedName>
        <fullName evidence="4">DUF3047 domain-containing protein</fullName>
    </recommendedName>
</protein>
<organism evidence="2 3">
    <name type="scientific">Aliidiomarina iranensis</name>
    <dbReference type="NCBI Taxonomy" id="1434071"/>
    <lineage>
        <taxon>Bacteria</taxon>
        <taxon>Pseudomonadati</taxon>
        <taxon>Pseudomonadota</taxon>
        <taxon>Gammaproteobacteria</taxon>
        <taxon>Alteromonadales</taxon>
        <taxon>Idiomarinaceae</taxon>
        <taxon>Aliidiomarina</taxon>
    </lineage>
</organism>
<evidence type="ECO:0000313" key="2">
    <source>
        <dbReference type="EMBL" id="RUO20019.1"/>
    </source>
</evidence>
<sequence length="277" mass="30752">MRNAYSFRRLPLAHCFTPLKMGLLPISLLGVSLFFLGLGLTNTASATMINPSAGPSTEPSADPSTGPNAAPSTEPSTGPGTDWKAENMIDWEAHSFVGSTDYQLVAATENSEESKSYILASCEDGQASGMFYREEIDLTKTPMLSWEWRVNEFPQVGNEREKSGDDFAARIYVVREHSILRWRTRALNYVWSQQSEIGTNWSNPFATQAHMIAMGYGEAGSNQWQTETRDLQADFESFHGQAPDMINAIAIMTDCDNSNSSASASYRRIRLHAREEN</sequence>
<keyword evidence="3" id="KW-1185">Reference proteome</keyword>
<gene>
    <name evidence="2" type="ORF">CWE08_08890</name>
</gene>
<reference evidence="3" key="1">
    <citation type="journal article" date="2018" name="Front. Microbiol.">
        <title>Genome-Based Analysis Reveals the Taxonomy and Diversity of the Family Idiomarinaceae.</title>
        <authorList>
            <person name="Liu Y."/>
            <person name="Lai Q."/>
            <person name="Shao Z."/>
        </authorList>
    </citation>
    <scope>NUCLEOTIDE SEQUENCE [LARGE SCALE GENOMIC DNA]</scope>
    <source>
        <strain evidence="3">GBPy7</strain>
    </source>
</reference>
<evidence type="ECO:0000313" key="3">
    <source>
        <dbReference type="Proteomes" id="UP000288395"/>
    </source>
</evidence>
<dbReference type="InterPro" id="IPR021409">
    <property type="entry name" value="DUF3047"/>
</dbReference>
<comment type="caution">
    <text evidence="2">The sequence shown here is derived from an EMBL/GenBank/DDBJ whole genome shotgun (WGS) entry which is preliminary data.</text>
</comment>
<name>A0A432VUD1_9GAMM</name>
<dbReference type="Proteomes" id="UP000288395">
    <property type="component" value="Unassembled WGS sequence"/>
</dbReference>
<dbReference type="AlphaFoldDB" id="A0A432VUD1"/>
<dbReference type="RefSeq" id="WP_126767612.1">
    <property type="nucleotide sequence ID" value="NZ_PIPJ01000006.1"/>
</dbReference>
<evidence type="ECO:0008006" key="4">
    <source>
        <dbReference type="Google" id="ProtNLM"/>
    </source>
</evidence>